<feature type="domain" description="DYW" evidence="4">
    <location>
        <begin position="624"/>
        <end position="703"/>
    </location>
</feature>
<dbReference type="FunFam" id="1.25.40.10:FF:000427">
    <property type="entry name" value="Pentatricopeptide repeat-containing protein chloroplastic"/>
    <property type="match status" value="1"/>
</dbReference>
<dbReference type="Proteomes" id="UP000092600">
    <property type="component" value="Unassembled WGS sequence"/>
</dbReference>
<feature type="repeat" description="PPR" evidence="3">
    <location>
        <begin position="306"/>
        <end position="340"/>
    </location>
</feature>
<evidence type="ECO:0000313" key="6">
    <source>
        <dbReference type="Proteomes" id="UP000092600"/>
    </source>
</evidence>
<feature type="repeat" description="PPR" evidence="3">
    <location>
        <begin position="68"/>
        <end position="102"/>
    </location>
</feature>
<gene>
    <name evidence="5" type="ORF">ACMD2_01395</name>
</gene>
<sequence length="815" mass="91699">MLHETHQKTLASILNPHHALQVTAQLLLRGLLRRRRRLLSMLVSFFALSDPPDLVHARLLFSHLPRPNAFAYNAMIRAHSRAQSPRESVLLYKSMVSNGAPLIANNFTFTFLVNACAKLPSPDVGFGVHCHVVKCGFHSDTYVMNSLMHLYSSFGDMPCARKVFDACSQRDAVSFNTMMDGYAKAGEAVNGLSVFKQMLDSDSKPDSSTFASVLSLCSELGDARTGKMVHLLAYKTIGSDKFSNYIVTALVDMYSRCGMMRLANQAFRMMGDSADVKAWSSLVSGYARCGDIGTARKLFSEMPQKDLIAWTALISGCARSGKYREALEIFMEMEKEGLRPDEVTMVTVLSACAQLGALDLGKKLHGYVEDDGLLNRNPRIITAIVDIYAKCGCIQEALDIFYKVDYRLKTVELFNAIISGLAQHGLGEKAIAVFGEMESLGFVPDEITFVGVLCACSHSGLVSEGTKLFDSMVKYGLKPQIEHYGCMVDLFGQVGLLNEARSFIEKMPIKANSVIWSALLRSCRIHRNAEIGELAKEQLLQLNRNYKERDFLLSDLFSDVKRRDYAQKLRDIINYRHNGRRTGYSYVEWDGTVHQFSANMNSHPQAKEISIMLEEISRRLSFTGYDTVTEQILYNVGKDKKGSLVPYHSEKVALAFGLINLGAEEPVKIVTNLRMCSDCHSSFKLLSKIFNREITVRDGIRLKRRDKRREKVPVEAFADVKLCLNRFVELVKIILGKVILFNAPDSTLKRADLETAIYILSQHYIQTTKLPIIARRKHIQLVSRARKLQRTIRFPKHGVYFAPRYFTLLLEHGSC</sequence>
<dbReference type="Pfam" id="PF13041">
    <property type="entry name" value="PPR_2"/>
    <property type="match status" value="3"/>
</dbReference>
<evidence type="ECO:0000256" key="1">
    <source>
        <dbReference type="ARBA" id="ARBA00022737"/>
    </source>
</evidence>
<dbReference type="EMBL" id="LSRQ01001999">
    <property type="protein sequence ID" value="OAY75823.1"/>
    <property type="molecule type" value="Genomic_DNA"/>
</dbReference>
<comment type="caution">
    <text evidence="5">The sequence shown here is derived from an EMBL/GenBank/DDBJ whole genome shotgun (WGS) entry which is preliminary data.</text>
</comment>
<dbReference type="PROSITE" id="PS51375">
    <property type="entry name" value="PPR"/>
    <property type="match status" value="6"/>
</dbReference>
<feature type="repeat" description="PPR" evidence="3">
    <location>
        <begin position="275"/>
        <end position="305"/>
    </location>
</feature>
<organism evidence="5 6">
    <name type="scientific">Ananas comosus</name>
    <name type="common">Pineapple</name>
    <name type="synonym">Ananas ananas</name>
    <dbReference type="NCBI Taxonomy" id="4615"/>
    <lineage>
        <taxon>Eukaryota</taxon>
        <taxon>Viridiplantae</taxon>
        <taxon>Streptophyta</taxon>
        <taxon>Embryophyta</taxon>
        <taxon>Tracheophyta</taxon>
        <taxon>Spermatophyta</taxon>
        <taxon>Magnoliopsida</taxon>
        <taxon>Liliopsida</taxon>
        <taxon>Poales</taxon>
        <taxon>Bromeliaceae</taxon>
        <taxon>Bromelioideae</taxon>
        <taxon>Ananas</taxon>
    </lineage>
</organism>
<feature type="repeat" description="PPR" evidence="3">
    <location>
        <begin position="171"/>
        <end position="205"/>
    </location>
</feature>
<feature type="repeat" description="PPR" evidence="3">
    <location>
        <begin position="445"/>
        <end position="479"/>
    </location>
</feature>
<dbReference type="PANTHER" id="PTHR47926">
    <property type="entry name" value="PENTATRICOPEPTIDE REPEAT-CONTAINING PROTEIN"/>
    <property type="match status" value="1"/>
</dbReference>
<protein>
    <submittedName>
        <fullName evidence="5">Pentatricopeptide repeat-containing protein, chloroplastic</fullName>
    </submittedName>
</protein>
<dbReference type="FunFam" id="1.25.40.10:FF:000348">
    <property type="entry name" value="Pentatricopeptide repeat-containing protein chloroplastic"/>
    <property type="match status" value="1"/>
</dbReference>
<accession>A0A199VFN4</accession>
<evidence type="ECO:0000256" key="2">
    <source>
        <dbReference type="ARBA" id="ARBA00022946"/>
    </source>
</evidence>
<dbReference type="InterPro" id="IPR002885">
    <property type="entry name" value="PPR_rpt"/>
</dbReference>
<dbReference type="InterPro" id="IPR011990">
    <property type="entry name" value="TPR-like_helical_dom_sf"/>
</dbReference>
<evidence type="ECO:0000259" key="4">
    <source>
        <dbReference type="Pfam" id="PF14432"/>
    </source>
</evidence>
<proteinExistence type="predicted"/>
<dbReference type="Gene3D" id="1.25.40.10">
    <property type="entry name" value="Tetratricopeptide repeat domain"/>
    <property type="match status" value="4"/>
</dbReference>
<feature type="repeat" description="PPR" evidence="3">
    <location>
        <begin position="410"/>
        <end position="444"/>
    </location>
</feature>
<name>A0A199VFN4_ANACO</name>
<dbReference type="GO" id="GO:0009451">
    <property type="term" value="P:RNA modification"/>
    <property type="evidence" value="ECO:0007669"/>
    <property type="project" value="InterPro"/>
</dbReference>
<dbReference type="GO" id="GO:0008270">
    <property type="term" value="F:zinc ion binding"/>
    <property type="evidence" value="ECO:0007669"/>
    <property type="project" value="InterPro"/>
</dbReference>
<keyword evidence="1" id="KW-0677">Repeat</keyword>
<dbReference type="FunFam" id="1.25.40.10:FF:000184">
    <property type="entry name" value="Pentatricopeptide repeat-containing protein, chloroplastic"/>
    <property type="match status" value="1"/>
</dbReference>
<dbReference type="GO" id="GO:0003723">
    <property type="term" value="F:RNA binding"/>
    <property type="evidence" value="ECO:0007669"/>
    <property type="project" value="InterPro"/>
</dbReference>
<evidence type="ECO:0000256" key="3">
    <source>
        <dbReference type="PROSITE-ProRule" id="PRU00708"/>
    </source>
</evidence>
<evidence type="ECO:0000313" key="5">
    <source>
        <dbReference type="EMBL" id="OAY75823.1"/>
    </source>
</evidence>
<reference evidence="5 6" key="1">
    <citation type="journal article" date="2016" name="DNA Res.">
        <title>The draft genome of MD-2 pineapple using hybrid error correction of long reads.</title>
        <authorList>
            <person name="Redwan R.M."/>
            <person name="Saidin A."/>
            <person name="Kumar S.V."/>
        </authorList>
    </citation>
    <scope>NUCLEOTIDE SEQUENCE [LARGE SCALE GENOMIC DNA]</scope>
    <source>
        <strain evidence="6">cv. MD2</strain>
        <tissue evidence="5">Leaf</tissue>
    </source>
</reference>
<dbReference type="PANTHER" id="PTHR47926:SF411">
    <property type="entry name" value="PENTATRICOPEPTIDE REPEAT-CONTAINING PROTEIN"/>
    <property type="match status" value="1"/>
</dbReference>
<dbReference type="InterPro" id="IPR032867">
    <property type="entry name" value="DYW_dom"/>
</dbReference>
<dbReference type="Pfam" id="PF14432">
    <property type="entry name" value="DYW_deaminase"/>
    <property type="match status" value="1"/>
</dbReference>
<dbReference type="Pfam" id="PF01535">
    <property type="entry name" value="PPR"/>
    <property type="match status" value="4"/>
</dbReference>
<dbReference type="AlphaFoldDB" id="A0A199VFN4"/>
<dbReference type="NCBIfam" id="TIGR00756">
    <property type="entry name" value="PPR"/>
    <property type="match status" value="6"/>
</dbReference>
<dbReference type="InterPro" id="IPR046960">
    <property type="entry name" value="PPR_At4g14850-like_plant"/>
</dbReference>
<keyword evidence="2" id="KW-0809">Transit peptide</keyword>